<accession>A0A0C4ERM5</accession>
<evidence type="ECO:0000256" key="1">
    <source>
        <dbReference type="ARBA" id="ARBA00007820"/>
    </source>
</evidence>
<gene>
    <name evidence="5" type="ORF">PTTG_03444</name>
</gene>
<dbReference type="Pfam" id="PF01251">
    <property type="entry name" value="Ribosomal_S7e"/>
    <property type="match status" value="1"/>
</dbReference>
<dbReference type="GO" id="GO:0006364">
    <property type="term" value="P:rRNA processing"/>
    <property type="evidence" value="ECO:0007669"/>
    <property type="project" value="TreeGrafter"/>
</dbReference>
<evidence type="ECO:0000313" key="5">
    <source>
        <dbReference type="EMBL" id="OAV96230.1"/>
    </source>
</evidence>
<reference evidence="5" key="2">
    <citation type="submission" date="2016-05" db="EMBL/GenBank/DDBJ databases">
        <title>Comparative analysis highlights variable genome content of wheat rusts and divergence of the mating loci.</title>
        <authorList>
            <person name="Cuomo C.A."/>
            <person name="Bakkeren G."/>
            <person name="Szabo L."/>
            <person name="Khalil H."/>
            <person name="Joly D."/>
            <person name="Goldberg J."/>
            <person name="Young S."/>
            <person name="Zeng Q."/>
            <person name="Fellers J."/>
        </authorList>
    </citation>
    <scope>NUCLEOTIDE SEQUENCE [LARGE SCALE GENOMIC DNA]</scope>
    <source>
        <strain evidence="5">1-1 BBBD Race 1</strain>
    </source>
</reference>
<organism evidence="5">
    <name type="scientific">Puccinia triticina (isolate 1-1 / race 1 (BBBD))</name>
    <name type="common">Brown leaf rust fungus</name>
    <dbReference type="NCBI Taxonomy" id="630390"/>
    <lineage>
        <taxon>Eukaryota</taxon>
        <taxon>Fungi</taxon>
        <taxon>Dikarya</taxon>
        <taxon>Basidiomycota</taxon>
        <taxon>Pucciniomycotina</taxon>
        <taxon>Pucciniomycetes</taxon>
        <taxon>Pucciniales</taxon>
        <taxon>Pucciniaceae</taxon>
        <taxon>Puccinia</taxon>
    </lineage>
</organism>
<reference evidence="6 7" key="3">
    <citation type="journal article" date="2017" name="G3 (Bethesda)">
        <title>Comparative analysis highlights variable genome content of wheat rusts and divergence of the mating loci.</title>
        <authorList>
            <person name="Cuomo C.A."/>
            <person name="Bakkeren G."/>
            <person name="Khalil H.B."/>
            <person name="Panwar V."/>
            <person name="Joly D."/>
            <person name="Linning R."/>
            <person name="Sakthikumar S."/>
            <person name="Song X."/>
            <person name="Adiconis X."/>
            <person name="Fan L."/>
            <person name="Goldberg J.M."/>
            <person name="Levin J.Z."/>
            <person name="Young S."/>
            <person name="Zeng Q."/>
            <person name="Anikster Y."/>
            <person name="Bruce M."/>
            <person name="Wang M."/>
            <person name="Yin C."/>
            <person name="McCallum B."/>
            <person name="Szabo L.J."/>
            <person name="Hulbert S."/>
            <person name="Chen X."/>
            <person name="Fellers J.P."/>
        </authorList>
    </citation>
    <scope>NUCLEOTIDE SEQUENCE</scope>
    <source>
        <strain evidence="7">Isolate 1-1 / race 1 (BBBD)</strain>
        <strain evidence="6">isolate 1-1 / race 1 (BBBD)</strain>
    </source>
</reference>
<dbReference type="EnsemblFungi" id="PTTG_03444-t43_1">
    <property type="protein sequence ID" value="PTTG_03444-t43_1-p1"/>
    <property type="gene ID" value="PTTG_03444"/>
</dbReference>
<evidence type="ECO:0000313" key="7">
    <source>
        <dbReference type="Proteomes" id="UP000005240"/>
    </source>
</evidence>
<evidence type="ECO:0000256" key="2">
    <source>
        <dbReference type="ARBA" id="ARBA00022980"/>
    </source>
</evidence>
<dbReference type="GO" id="GO:0042274">
    <property type="term" value="P:ribosomal small subunit biogenesis"/>
    <property type="evidence" value="ECO:0007669"/>
    <property type="project" value="TreeGrafter"/>
</dbReference>
<dbReference type="GO" id="GO:0032040">
    <property type="term" value="C:small-subunit processome"/>
    <property type="evidence" value="ECO:0007669"/>
    <property type="project" value="TreeGrafter"/>
</dbReference>
<proteinExistence type="inferred from homology"/>
<dbReference type="EMBL" id="ADAS02000021">
    <property type="protein sequence ID" value="OAV96230.1"/>
    <property type="molecule type" value="Genomic_DNA"/>
</dbReference>
<evidence type="ECO:0000256" key="4">
    <source>
        <dbReference type="RuleBase" id="RU364105"/>
    </source>
</evidence>
<name>A0A0C4ERM5_PUCT1</name>
<dbReference type="InterPro" id="IPR000554">
    <property type="entry name" value="Ribosomal_eS7"/>
</dbReference>
<keyword evidence="3 4" id="KW-0687">Ribonucleoprotein</keyword>
<dbReference type="GO" id="GO:0006412">
    <property type="term" value="P:translation"/>
    <property type="evidence" value="ECO:0007669"/>
    <property type="project" value="InterPro"/>
</dbReference>
<dbReference type="GO" id="GO:0003735">
    <property type="term" value="F:structural constituent of ribosome"/>
    <property type="evidence" value="ECO:0007669"/>
    <property type="project" value="InterPro"/>
</dbReference>
<dbReference type="OMA" id="AACKVEI"/>
<dbReference type="GO" id="GO:0030686">
    <property type="term" value="C:90S preribosome"/>
    <property type="evidence" value="ECO:0007669"/>
    <property type="project" value="TreeGrafter"/>
</dbReference>
<dbReference type="AlphaFoldDB" id="A0A0C4ERM5"/>
<evidence type="ECO:0000313" key="6">
    <source>
        <dbReference type="EnsemblFungi" id="PTTG_03444-t43_1-p1"/>
    </source>
</evidence>
<dbReference type="GO" id="GO:0022627">
    <property type="term" value="C:cytosolic small ribosomal subunit"/>
    <property type="evidence" value="ECO:0007669"/>
    <property type="project" value="TreeGrafter"/>
</dbReference>
<reference evidence="6" key="4">
    <citation type="submission" date="2025-05" db="UniProtKB">
        <authorList>
            <consortium name="EnsemblFungi"/>
        </authorList>
    </citation>
    <scope>IDENTIFICATION</scope>
    <source>
        <strain evidence="6">isolate 1-1 / race 1 (BBBD)</strain>
    </source>
</reference>
<protein>
    <recommendedName>
        <fullName evidence="4">40S ribosomal protein S7</fullName>
    </recommendedName>
</protein>
<dbReference type="PANTHER" id="PTHR11278">
    <property type="entry name" value="40S RIBOSOMAL PROTEIN S7"/>
    <property type="match status" value="1"/>
</dbReference>
<comment type="similarity">
    <text evidence="1 4">Belongs to the eukaryotic ribosomal protein eS7 family.</text>
</comment>
<keyword evidence="2 4" id="KW-0689">Ribosomal protein</keyword>
<dbReference type="PANTHER" id="PTHR11278:SF0">
    <property type="entry name" value="SMALL RIBOSOMAL SUBUNIT PROTEIN ES7"/>
    <property type="match status" value="1"/>
</dbReference>
<reference evidence="5" key="1">
    <citation type="submission" date="2009-11" db="EMBL/GenBank/DDBJ databases">
        <authorList>
            <consortium name="The Broad Institute Genome Sequencing Platform"/>
            <person name="Ward D."/>
            <person name="Feldgarden M."/>
            <person name="Earl A."/>
            <person name="Young S.K."/>
            <person name="Zeng Q."/>
            <person name="Koehrsen M."/>
            <person name="Alvarado L."/>
            <person name="Berlin A."/>
            <person name="Bochicchio J."/>
            <person name="Borenstein D."/>
            <person name="Chapman S.B."/>
            <person name="Chen Z."/>
            <person name="Engels R."/>
            <person name="Freedman E."/>
            <person name="Gellesch M."/>
            <person name="Goldberg J."/>
            <person name="Griggs A."/>
            <person name="Gujja S."/>
            <person name="Heilman E."/>
            <person name="Heiman D."/>
            <person name="Hepburn T."/>
            <person name="Howarth C."/>
            <person name="Jen D."/>
            <person name="Larson L."/>
            <person name="Lewis B."/>
            <person name="Mehta T."/>
            <person name="Park D."/>
            <person name="Pearson M."/>
            <person name="Roberts A."/>
            <person name="Saif S."/>
            <person name="Shea T."/>
            <person name="Shenoy N."/>
            <person name="Sisk P."/>
            <person name="Stolte C."/>
            <person name="Sykes S."/>
            <person name="Thomson T."/>
            <person name="Walk T."/>
            <person name="White J."/>
            <person name="Yandava C."/>
            <person name="Izard J."/>
            <person name="Baranova O.V."/>
            <person name="Blanton J.M."/>
            <person name="Tanner A.C."/>
            <person name="Dewhirst F.E."/>
            <person name="Haas B."/>
            <person name="Nusbaum C."/>
            <person name="Birren B."/>
        </authorList>
    </citation>
    <scope>NUCLEOTIDE SEQUENCE [LARGE SCALE GENOMIC DNA]</scope>
    <source>
        <strain evidence="5">1-1 BBBD Race 1</strain>
    </source>
</reference>
<dbReference type="OrthoDB" id="1724687at2759"/>
<evidence type="ECO:0000256" key="3">
    <source>
        <dbReference type="ARBA" id="ARBA00023274"/>
    </source>
</evidence>
<dbReference type="Proteomes" id="UP000005240">
    <property type="component" value="Unassembled WGS sequence"/>
</dbReference>
<dbReference type="VEuPathDB" id="FungiDB:PTTG_03444"/>
<sequence>MTAQTKILQTAKKILQTANTPTTPNETGLMVAQAILDLETNVPDLTAKICPLQISAACKVEIKSGRKAIVIFVPVPQVKSLHKVQGR</sequence>
<keyword evidence="7" id="KW-1185">Reference proteome</keyword>
<dbReference type="STRING" id="630390.A0A0C4ERM5"/>